<dbReference type="InterPro" id="IPR001251">
    <property type="entry name" value="CRAL-TRIO_dom"/>
</dbReference>
<dbReference type="Pfam" id="PF03765">
    <property type="entry name" value="CRAL_TRIO_N"/>
    <property type="match status" value="1"/>
</dbReference>
<evidence type="ECO:0000259" key="2">
    <source>
        <dbReference type="PROSITE" id="PS50191"/>
    </source>
</evidence>
<feature type="region of interest" description="Disordered" evidence="1">
    <location>
        <begin position="627"/>
        <end position="716"/>
    </location>
</feature>
<dbReference type="Gene3D" id="1.25.40.10">
    <property type="entry name" value="Tetratricopeptide repeat domain"/>
    <property type="match status" value="1"/>
</dbReference>
<gene>
    <name evidence="3" type="ORF">UBRO2_03658</name>
</gene>
<evidence type="ECO:0000313" key="3">
    <source>
        <dbReference type="EMBL" id="SYW80390.1"/>
    </source>
</evidence>
<feature type="domain" description="CRAL-TRIO" evidence="2">
    <location>
        <begin position="182"/>
        <end position="328"/>
    </location>
</feature>
<feature type="region of interest" description="Disordered" evidence="1">
    <location>
        <begin position="1"/>
        <end position="25"/>
    </location>
</feature>
<dbReference type="Pfam" id="PF14226">
    <property type="entry name" value="DIOX_N"/>
    <property type="match status" value="1"/>
</dbReference>
<comment type="caution">
    <text evidence="3">The sequence shown here is derived from an EMBL/GenBank/DDBJ whole genome shotgun (WGS) entry which is preliminary data.</text>
</comment>
<dbReference type="InterPro" id="IPR036865">
    <property type="entry name" value="CRAL-TRIO_dom_sf"/>
</dbReference>
<dbReference type="InterPro" id="IPR044861">
    <property type="entry name" value="IPNS-like_FE2OG_OXY"/>
</dbReference>
<feature type="compositionally biased region" description="Acidic residues" evidence="1">
    <location>
        <begin position="683"/>
        <end position="695"/>
    </location>
</feature>
<keyword evidence="4" id="KW-1185">Reference proteome</keyword>
<dbReference type="InterPro" id="IPR026992">
    <property type="entry name" value="DIOX_N"/>
</dbReference>
<feature type="compositionally biased region" description="Acidic residues" evidence="1">
    <location>
        <begin position="649"/>
        <end position="662"/>
    </location>
</feature>
<dbReference type="PANTHER" id="PTHR31859">
    <property type="entry name" value="TETRATRICOPEPTIDE REPEAT PROTEIN 39 FAMILY MEMBER"/>
    <property type="match status" value="1"/>
</dbReference>
<proteinExistence type="predicted"/>
<dbReference type="Gene3D" id="3.40.525.10">
    <property type="entry name" value="CRAL-TRIO lipid binding domain"/>
    <property type="match status" value="1"/>
</dbReference>
<reference evidence="3" key="1">
    <citation type="submission" date="2018-08" db="EMBL/GenBank/DDBJ databases">
        <authorList>
            <person name="Guldener U."/>
        </authorList>
    </citation>
    <scope>NUCLEOTIDE SEQUENCE</scope>
    <source>
        <strain evidence="3">UB2</strain>
    </source>
</reference>
<dbReference type="GO" id="GO:0005741">
    <property type="term" value="C:mitochondrial outer membrane"/>
    <property type="evidence" value="ECO:0007669"/>
    <property type="project" value="TreeGrafter"/>
</dbReference>
<dbReference type="SUPFAM" id="SSF46938">
    <property type="entry name" value="CRAL/TRIO N-terminal domain"/>
    <property type="match status" value="1"/>
</dbReference>
<dbReference type="SUPFAM" id="SSF51197">
    <property type="entry name" value="Clavaminate synthase-like"/>
    <property type="match status" value="1"/>
</dbReference>
<sequence>MASVTNDLGEEIQPAYRGNLSASQQKDVREMWRRLFELFEKNKDVSDRVMRQGGPSKVPKGAAATPKNEKDAGKDIPKDDKAKEEARKAEEMKEMNEFIDKYGGPILRQTMWEFTKMDHPDTSVLRFLRARKWDIDRALAMLAAACKFRLEKDVSGIIYKGEDGLKDVPGFMNQMRRGISYIMGSTDKIENPIYFIHVARHFTSAQKHEVLQDYVLLAMENARMITTAPYEKAVVIFDMAGFGLKNMDWQCVLFLVKCLEAYYPESLQRIYVHGAPWIFKGIWQVLQPMLDPVVRDKIKFSSKAQDLAELVPASKIRKGMGGTMDWDWDYIEPQAGENDVMKDTKSRSKIEAEMKQLTDEFERLTCEWFETTRSDDENPDLAYRREVLSKQIRLKHYQILPFVRAKNIYQRAGIITYDGTITWKYPQTNGKTIIQVVNDRHNYGSLIKWLQEHNEDTLESSFGHKKLVELCDDGTIKESYGGGGKGRKPSDAASVKSGKKFKKGEAAAAAAGAGAAGVKRSKSKKKQPEPEPETEESDQDGFEDPESEPEPEPAARARRSPSANKSLNRKPSRSAKPEPQPQPQPEHDDHDDDQQQPQSYTGAAVGAVAGVAAGAAGAAAAGFNYIRGANKNNGDAANDAAQNRHHDEQDDEEDDQEEDDQEDHGVARPGQRQQPPRTVDHYPDEDDEFDEESPIDDQMSAYSDESITPETAVRPDYMQQKISASDCKIDDNDCREDLAAVREAMALFLNSRMREAEEICMNGAGTRLYKAAGMALINSVKSIMTFEPADFETAIMCCQHSMKIAGFLRKKQGTIGKLIGGSKMGNYRSMSLVQLHAELVHSESQLLKSVLGIFYSGDSIGFVKQAFSLRAAYFQVRELFKFVEAVDAEAEEAEVSGKRSQTVHLDQDFRSGVYLGNAICSMVLSMLPTKTLKIMEGFGFVGDRKFSLDLFARAGGWSKSKPLPTISADEEGVRRPLCDIVILMYHLWISSYIPVTELDFEFADKILSWNLVRFPNGIFYLFWSARLYAAQALPEKAIEYYRNAIESQREFKQLHHLCFWDLSLTYLCICDFARAYECYDVLSRESNWSKAIYQYAKAVMLYETGMDDRAKSSTIMRTVGKLTKRVAGRQIPFERFVALKAKKYIAQQNRLALPGLEFSYLWHCIGQTPVFLLVENTLTRIDEFIDELESYHNPKSYGTGENEYWSAYCLAFFLRGVTLRFVAYPEPQTLVRLPAEDTVGPIEEIQADAIQSFNKVFEHGQKLDEIDRYLVYFAHYELGRLRSCMGQDEAAKLEFRKVLSGKPLEAKGKGLIGGGSKANYLLSNMCQVRAHAAMETMRIQKSRSRASFFYGAEGSLASQSIASKSTRSNSLASSSASRSMTSRSTSMSSRSAVPSSLGSIMPSATRPSLPPWTPPQPTRETDLEWAPLTTLDLSQITGPDLTSVPPSLVSSVGEAFHRDGFIYAINHGLSWSEVLRQFAIGQYAFNGVSESDKARYKADILATGSFVGYKEQGHWKLNGVKDRIEQLNFGSQSFAPEKREKLFPPSLQDFIPEIEQFARFNHAVILRKVLSVLSLVLKLPADYLWNLSKEPEKRGLDLLRYAIYHTPDQEDDEKLGGVRLQGHTDFNSVSILWSQPITSLEVLMPDNKWRLVKHRDNALVINLGDAMHFLSGGYLKQTIHRVVAPPADQAHYTRLGIFYFALFNDDVSLEPLEQQSEVVREAYKNKKQLDGKGFWDHLKQKRQNVPTAGDWERLRVKAYGQQHAKKAEDGHDVEEIAGQKVLGYNGERVKPKHQQIQQPASHRIAFNMVSRPFPFPGLVRRLYNKY</sequence>
<evidence type="ECO:0000313" key="4">
    <source>
        <dbReference type="Proteomes" id="UP000658997"/>
    </source>
</evidence>
<dbReference type="InterPro" id="IPR027443">
    <property type="entry name" value="IPNS-like_sf"/>
</dbReference>
<dbReference type="GO" id="GO:0005634">
    <property type="term" value="C:nucleus"/>
    <property type="evidence" value="ECO:0007669"/>
    <property type="project" value="TreeGrafter"/>
</dbReference>
<dbReference type="Gene3D" id="2.60.120.330">
    <property type="entry name" value="B-lactam Antibiotic, Isopenicillin N Synthase, Chain"/>
    <property type="match status" value="1"/>
</dbReference>
<feature type="compositionally biased region" description="Low complexity" evidence="1">
    <location>
        <begin position="627"/>
        <end position="641"/>
    </location>
</feature>
<organism evidence="3 4">
    <name type="scientific">Ustilago bromivora</name>
    <dbReference type="NCBI Taxonomy" id="307758"/>
    <lineage>
        <taxon>Eukaryota</taxon>
        <taxon>Fungi</taxon>
        <taxon>Dikarya</taxon>
        <taxon>Basidiomycota</taxon>
        <taxon>Ustilaginomycotina</taxon>
        <taxon>Ustilaginomycetes</taxon>
        <taxon>Ustilaginales</taxon>
        <taxon>Ustilaginaceae</taxon>
        <taxon>Ustilago</taxon>
    </lineage>
</organism>
<dbReference type="Proteomes" id="UP000658997">
    <property type="component" value="Unassembled WGS sequence"/>
</dbReference>
<dbReference type="SUPFAM" id="SSF52087">
    <property type="entry name" value="CRAL/TRIO domain"/>
    <property type="match status" value="1"/>
</dbReference>
<dbReference type="Pfam" id="PF00650">
    <property type="entry name" value="CRAL_TRIO"/>
    <property type="match status" value="1"/>
</dbReference>
<dbReference type="SMART" id="SM00516">
    <property type="entry name" value="SEC14"/>
    <property type="match status" value="1"/>
</dbReference>
<dbReference type="InterPro" id="IPR011990">
    <property type="entry name" value="TPR-like_helical_dom_sf"/>
</dbReference>
<accession>A0A8H8TRK3</accession>
<feature type="compositionally biased region" description="Low complexity" evidence="1">
    <location>
        <begin position="1362"/>
        <end position="1396"/>
    </location>
</feature>
<feature type="region of interest" description="Disordered" evidence="1">
    <location>
        <begin position="46"/>
        <end position="90"/>
    </location>
</feature>
<feature type="compositionally biased region" description="Low complexity" evidence="1">
    <location>
        <begin position="506"/>
        <end position="518"/>
    </location>
</feature>
<feature type="compositionally biased region" description="Pro residues" evidence="1">
    <location>
        <begin position="1408"/>
        <end position="1417"/>
    </location>
</feature>
<feature type="compositionally biased region" description="Acidic residues" evidence="1">
    <location>
        <begin position="530"/>
        <end position="551"/>
    </location>
</feature>
<dbReference type="InterPro" id="IPR019412">
    <property type="entry name" value="IML2/TPR_39"/>
</dbReference>
<feature type="region of interest" description="Disordered" evidence="1">
    <location>
        <begin position="477"/>
        <end position="603"/>
    </location>
</feature>
<dbReference type="SUPFAM" id="SSF48452">
    <property type="entry name" value="TPR-like"/>
    <property type="match status" value="1"/>
</dbReference>
<dbReference type="Pfam" id="PF10300">
    <property type="entry name" value="Iml2-TPR_39"/>
    <property type="match status" value="1"/>
</dbReference>
<evidence type="ECO:0000256" key="1">
    <source>
        <dbReference type="SAM" id="MobiDB-lite"/>
    </source>
</evidence>
<dbReference type="CDD" id="cd00170">
    <property type="entry name" value="SEC14"/>
    <property type="match status" value="1"/>
</dbReference>
<dbReference type="GO" id="GO:0005829">
    <property type="term" value="C:cytosol"/>
    <property type="evidence" value="ECO:0007669"/>
    <property type="project" value="TreeGrafter"/>
</dbReference>
<dbReference type="InterPro" id="IPR011074">
    <property type="entry name" value="CRAL/TRIO_N_dom"/>
</dbReference>
<dbReference type="EMBL" id="ULHB01000072">
    <property type="protein sequence ID" value="SYW80390.1"/>
    <property type="molecule type" value="Genomic_DNA"/>
</dbReference>
<protein>
    <submittedName>
        <fullName evidence="3">Related to CSR1 - phosphatidylinositol transfer protein</fullName>
    </submittedName>
</protein>
<dbReference type="InterPro" id="IPR036273">
    <property type="entry name" value="CRAL/TRIO_N_dom_sf"/>
</dbReference>
<feature type="compositionally biased region" description="Polar residues" evidence="1">
    <location>
        <begin position="700"/>
        <end position="709"/>
    </location>
</feature>
<dbReference type="Pfam" id="PF03171">
    <property type="entry name" value="2OG-FeII_Oxy"/>
    <property type="match status" value="1"/>
</dbReference>
<dbReference type="PROSITE" id="PS50191">
    <property type="entry name" value="CRAL_TRIO"/>
    <property type="match status" value="1"/>
</dbReference>
<dbReference type="PANTHER" id="PTHR31859:SF1">
    <property type="entry name" value="TETRATRICOPEPTIDE REPEAT PROTEIN 39C"/>
    <property type="match status" value="1"/>
</dbReference>
<feature type="compositionally biased region" description="Basic and acidic residues" evidence="1">
    <location>
        <begin position="67"/>
        <end position="90"/>
    </location>
</feature>
<name>A0A8H8TRK3_9BASI</name>
<dbReference type="PRINTS" id="PR00682">
    <property type="entry name" value="IPNSYNTHASE"/>
</dbReference>
<dbReference type="SMART" id="SM01100">
    <property type="entry name" value="CRAL_TRIO_N"/>
    <property type="match status" value="1"/>
</dbReference>
<feature type="region of interest" description="Disordered" evidence="1">
    <location>
        <begin position="1361"/>
        <end position="1420"/>
    </location>
</feature>